<keyword evidence="2 7" id="KW-0813">Transport</keyword>
<dbReference type="PROSITE" id="PS50928">
    <property type="entry name" value="ABC_TM1"/>
    <property type="match status" value="1"/>
</dbReference>
<name>A0A6J4VSG1_9BACT</name>
<evidence type="ECO:0000256" key="4">
    <source>
        <dbReference type="ARBA" id="ARBA00022692"/>
    </source>
</evidence>
<dbReference type="GO" id="GO:0005886">
    <property type="term" value="C:plasma membrane"/>
    <property type="evidence" value="ECO:0007669"/>
    <property type="project" value="UniProtKB-SubCell"/>
</dbReference>
<dbReference type="SUPFAM" id="SSF161098">
    <property type="entry name" value="MetI-like"/>
    <property type="match status" value="1"/>
</dbReference>
<dbReference type="GO" id="GO:0055085">
    <property type="term" value="P:transmembrane transport"/>
    <property type="evidence" value="ECO:0007669"/>
    <property type="project" value="InterPro"/>
</dbReference>
<feature type="region of interest" description="Disordered" evidence="8">
    <location>
        <begin position="1"/>
        <end position="21"/>
    </location>
</feature>
<dbReference type="Gene3D" id="1.10.3720.10">
    <property type="entry name" value="MetI-like"/>
    <property type="match status" value="1"/>
</dbReference>
<comment type="subcellular location">
    <subcellularLocation>
        <location evidence="1 7">Cell membrane</location>
        <topology evidence="1 7">Multi-pass membrane protein</topology>
    </subcellularLocation>
</comment>
<evidence type="ECO:0000256" key="6">
    <source>
        <dbReference type="ARBA" id="ARBA00023136"/>
    </source>
</evidence>
<evidence type="ECO:0000256" key="8">
    <source>
        <dbReference type="SAM" id="MobiDB-lite"/>
    </source>
</evidence>
<protein>
    <submittedName>
        <fullName evidence="10">Dipeptide transport system permease protein DppC</fullName>
    </submittedName>
</protein>
<evidence type="ECO:0000256" key="2">
    <source>
        <dbReference type="ARBA" id="ARBA00022448"/>
    </source>
</evidence>
<feature type="transmembrane region" description="Helical" evidence="7">
    <location>
        <begin position="234"/>
        <end position="251"/>
    </location>
</feature>
<evidence type="ECO:0000256" key="1">
    <source>
        <dbReference type="ARBA" id="ARBA00004651"/>
    </source>
</evidence>
<comment type="similarity">
    <text evidence="7">Belongs to the binding-protein-dependent transport system permease family.</text>
</comment>
<feature type="transmembrane region" description="Helical" evidence="7">
    <location>
        <begin position="109"/>
        <end position="133"/>
    </location>
</feature>
<sequence length="309" mass="32835">MSAVGVDQRPSPALGPGRLGRRFRPSEQARRAARRFRQSPLSVVGLAIIVAVAAIALVGPFLVPYPDDASGALNIREKLNGPSWAHPFGTDHVGRDVFTRVVVGARASLLAGVVVIALALAVGTLLGAVAGYFGGWVGDAIMRVTDIFLTIPDLILALAFAAALGPGLLNVMIAVSLVWWPGYCRLARANVVALRDEQFAEAARSLGGGRARVLFRHVLPNAFPTILVKASMDVGFAILTTAALGFIGLGTQPPTPDWGVMVSDGRKYLREAWWYSTFPGLAILLTVVGFNLLGDGLRDVLDPRARRRG</sequence>
<evidence type="ECO:0000256" key="7">
    <source>
        <dbReference type="RuleBase" id="RU363032"/>
    </source>
</evidence>
<keyword evidence="4 7" id="KW-0812">Transmembrane</keyword>
<accession>A0A6J4VSG1</accession>
<feature type="domain" description="ABC transmembrane type-1" evidence="9">
    <location>
        <begin position="105"/>
        <end position="294"/>
    </location>
</feature>
<evidence type="ECO:0000256" key="3">
    <source>
        <dbReference type="ARBA" id="ARBA00022475"/>
    </source>
</evidence>
<dbReference type="InterPro" id="IPR025966">
    <property type="entry name" value="OppC_N"/>
</dbReference>
<reference evidence="10" key="1">
    <citation type="submission" date="2020-02" db="EMBL/GenBank/DDBJ databases">
        <authorList>
            <person name="Meier V. D."/>
        </authorList>
    </citation>
    <scope>NUCLEOTIDE SEQUENCE</scope>
    <source>
        <strain evidence="10">AVDCRST_MAG19</strain>
    </source>
</reference>
<keyword evidence="6 7" id="KW-0472">Membrane</keyword>
<dbReference type="EMBL" id="CADCWL010000242">
    <property type="protein sequence ID" value="CAA9583665.1"/>
    <property type="molecule type" value="Genomic_DNA"/>
</dbReference>
<organism evidence="10">
    <name type="scientific">uncultured Thermomicrobiales bacterium</name>
    <dbReference type="NCBI Taxonomy" id="1645740"/>
    <lineage>
        <taxon>Bacteria</taxon>
        <taxon>Pseudomonadati</taxon>
        <taxon>Thermomicrobiota</taxon>
        <taxon>Thermomicrobia</taxon>
        <taxon>Thermomicrobiales</taxon>
        <taxon>environmental samples</taxon>
    </lineage>
</organism>
<dbReference type="PANTHER" id="PTHR43386">
    <property type="entry name" value="OLIGOPEPTIDE TRANSPORT SYSTEM PERMEASE PROTEIN APPC"/>
    <property type="match status" value="1"/>
</dbReference>
<dbReference type="Pfam" id="PF12911">
    <property type="entry name" value="OppC_N"/>
    <property type="match status" value="1"/>
</dbReference>
<dbReference type="Pfam" id="PF00528">
    <property type="entry name" value="BPD_transp_1"/>
    <property type="match status" value="1"/>
</dbReference>
<keyword evidence="3" id="KW-1003">Cell membrane</keyword>
<keyword evidence="5 7" id="KW-1133">Transmembrane helix</keyword>
<dbReference type="PANTHER" id="PTHR43386:SF1">
    <property type="entry name" value="D,D-DIPEPTIDE TRANSPORT SYSTEM PERMEASE PROTEIN DDPC-RELATED"/>
    <property type="match status" value="1"/>
</dbReference>
<feature type="transmembrane region" description="Helical" evidence="7">
    <location>
        <begin position="40"/>
        <end position="63"/>
    </location>
</feature>
<feature type="transmembrane region" description="Helical" evidence="7">
    <location>
        <begin position="272"/>
        <end position="293"/>
    </location>
</feature>
<dbReference type="CDD" id="cd06261">
    <property type="entry name" value="TM_PBP2"/>
    <property type="match status" value="1"/>
</dbReference>
<gene>
    <name evidence="10" type="ORF">AVDCRST_MAG19-4333</name>
</gene>
<dbReference type="InterPro" id="IPR000515">
    <property type="entry name" value="MetI-like"/>
</dbReference>
<evidence type="ECO:0000313" key="10">
    <source>
        <dbReference type="EMBL" id="CAA9583665.1"/>
    </source>
</evidence>
<feature type="transmembrane region" description="Helical" evidence="7">
    <location>
        <begin position="154"/>
        <end position="180"/>
    </location>
</feature>
<dbReference type="InterPro" id="IPR050366">
    <property type="entry name" value="BP-dependent_transpt_permease"/>
</dbReference>
<dbReference type="InterPro" id="IPR035906">
    <property type="entry name" value="MetI-like_sf"/>
</dbReference>
<evidence type="ECO:0000256" key="5">
    <source>
        <dbReference type="ARBA" id="ARBA00022989"/>
    </source>
</evidence>
<dbReference type="AlphaFoldDB" id="A0A6J4VSG1"/>
<proteinExistence type="inferred from homology"/>
<evidence type="ECO:0000259" key="9">
    <source>
        <dbReference type="PROSITE" id="PS50928"/>
    </source>
</evidence>